<dbReference type="PROSITE" id="PS51036">
    <property type="entry name" value="ZF_A20"/>
    <property type="match status" value="2"/>
</dbReference>
<feature type="domain" description="A20-type" evidence="7">
    <location>
        <begin position="62"/>
        <end position="96"/>
    </location>
</feature>
<dbReference type="PROSITE" id="PS51039">
    <property type="entry name" value="ZF_AN1"/>
    <property type="match status" value="1"/>
</dbReference>
<evidence type="ECO:0000256" key="2">
    <source>
        <dbReference type="ARBA" id="ARBA00022723"/>
    </source>
</evidence>
<reference evidence="9" key="1">
    <citation type="submission" date="2023-07" db="EMBL/GenBank/DDBJ databases">
        <title>A chromosome-level genome assembly of Lolium multiflorum.</title>
        <authorList>
            <person name="Chen Y."/>
            <person name="Copetti D."/>
            <person name="Kolliker R."/>
            <person name="Studer B."/>
        </authorList>
    </citation>
    <scope>NUCLEOTIDE SEQUENCE</scope>
    <source>
        <strain evidence="9">02402/16</strain>
        <tissue evidence="9">Leaf</tissue>
    </source>
</reference>
<dbReference type="Gene3D" id="4.10.1110.10">
    <property type="entry name" value="AN1-like Zinc finger"/>
    <property type="match status" value="1"/>
</dbReference>
<proteinExistence type="predicted"/>
<evidence type="ECO:0000256" key="5">
    <source>
        <dbReference type="ARBA" id="ARBA00023016"/>
    </source>
</evidence>
<name>A0AAD8SAE3_LOLMU</name>
<dbReference type="PANTHER" id="PTHR10634">
    <property type="entry name" value="AN1-TYPE ZINC FINGER PROTEIN"/>
    <property type="match status" value="1"/>
</dbReference>
<organism evidence="9 10">
    <name type="scientific">Lolium multiflorum</name>
    <name type="common">Italian ryegrass</name>
    <name type="synonym">Lolium perenne subsp. multiflorum</name>
    <dbReference type="NCBI Taxonomy" id="4521"/>
    <lineage>
        <taxon>Eukaryota</taxon>
        <taxon>Viridiplantae</taxon>
        <taxon>Streptophyta</taxon>
        <taxon>Embryophyta</taxon>
        <taxon>Tracheophyta</taxon>
        <taxon>Spermatophyta</taxon>
        <taxon>Magnoliopsida</taxon>
        <taxon>Liliopsida</taxon>
        <taxon>Poales</taxon>
        <taxon>Poaceae</taxon>
        <taxon>BOP clade</taxon>
        <taxon>Pooideae</taxon>
        <taxon>Poodae</taxon>
        <taxon>Poeae</taxon>
        <taxon>Poeae Chloroplast Group 2 (Poeae type)</taxon>
        <taxon>Loliodinae</taxon>
        <taxon>Loliinae</taxon>
        <taxon>Lolium</taxon>
    </lineage>
</organism>
<evidence type="ECO:0000256" key="1">
    <source>
        <dbReference type="ARBA" id="ARBA00003732"/>
    </source>
</evidence>
<dbReference type="EMBL" id="JAUUTY010000004">
    <property type="protein sequence ID" value="KAK1648576.1"/>
    <property type="molecule type" value="Genomic_DNA"/>
</dbReference>
<dbReference type="PANTHER" id="PTHR10634:SF154">
    <property type="entry name" value="AN1-TYPE DOMAIN-CONTAINING PROTEIN"/>
    <property type="match status" value="1"/>
</dbReference>
<protein>
    <submittedName>
        <fullName evidence="9">Uncharacterized protein</fullName>
    </submittedName>
</protein>
<keyword evidence="10" id="KW-1185">Reference proteome</keyword>
<evidence type="ECO:0000256" key="3">
    <source>
        <dbReference type="ARBA" id="ARBA00022771"/>
    </source>
</evidence>
<dbReference type="SUPFAM" id="SSF118310">
    <property type="entry name" value="AN1-like Zinc finger"/>
    <property type="match status" value="1"/>
</dbReference>
<feature type="domain" description="A20-type" evidence="7">
    <location>
        <begin position="1"/>
        <end position="35"/>
    </location>
</feature>
<evidence type="ECO:0000256" key="6">
    <source>
        <dbReference type="PROSITE-ProRule" id="PRU00449"/>
    </source>
</evidence>
<sequence>MSGAALCANSCGFFGSPTTDNLCSRCYKRQQKLEAMAFDETVMSGLAPLKLTTDTGGEEQTREETSLCPNACGFFGSTATGNLCSKCYSSCKQRRDAVAFDEAVMSGLAPLKLRKAQLDTGGEEETTPEETKNRCVECRKKLGLLGFTCRCGGTYCGRHRHDGGHECWFDYKAAGRKQIACQNPLVVAPKVARI</sequence>
<accession>A0AAD8SAE3</accession>
<feature type="domain" description="AN1-type" evidence="8">
    <location>
        <begin position="129"/>
        <end position="175"/>
    </location>
</feature>
<evidence type="ECO:0000256" key="4">
    <source>
        <dbReference type="ARBA" id="ARBA00022833"/>
    </source>
</evidence>
<dbReference type="InterPro" id="IPR050652">
    <property type="entry name" value="AN1_A20_ZnFinger"/>
</dbReference>
<evidence type="ECO:0000259" key="8">
    <source>
        <dbReference type="PROSITE" id="PS51039"/>
    </source>
</evidence>
<dbReference type="GO" id="GO:0003677">
    <property type="term" value="F:DNA binding"/>
    <property type="evidence" value="ECO:0007669"/>
    <property type="project" value="InterPro"/>
</dbReference>
<dbReference type="InterPro" id="IPR000058">
    <property type="entry name" value="Znf_AN1"/>
</dbReference>
<keyword evidence="3 6" id="KW-0863">Zinc-finger</keyword>
<gene>
    <name evidence="9" type="ORF">QYE76_066381</name>
</gene>
<dbReference type="SUPFAM" id="SSF57716">
    <property type="entry name" value="Glucocorticoid receptor-like (DNA-binding domain)"/>
    <property type="match status" value="2"/>
</dbReference>
<dbReference type="Gene3D" id="1.20.5.4770">
    <property type="match status" value="2"/>
</dbReference>
<dbReference type="Pfam" id="PF01428">
    <property type="entry name" value="zf-AN1"/>
    <property type="match status" value="1"/>
</dbReference>
<dbReference type="Pfam" id="PF01754">
    <property type="entry name" value="zf-A20"/>
    <property type="match status" value="2"/>
</dbReference>
<dbReference type="InterPro" id="IPR002653">
    <property type="entry name" value="Znf_A20"/>
</dbReference>
<evidence type="ECO:0000259" key="7">
    <source>
        <dbReference type="PROSITE" id="PS51036"/>
    </source>
</evidence>
<keyword evidence="4" id="KW-0862">Zinc</keyword>
<evidence type="ECO:0000313" key="9">
    <source>
        <dbReference type="EMBL" id="KAK1648576.1"/>
    </source>
</evidence>
<dbReference type="GO" id="GO:0008270">
    <property type="term" value="F:zinc ion binding"/>
    <property type="evidence" value="ECO:0007669"/>
    <property type="project" value="UniProtKB-KW"/>
</dbReference>
<dbReference type="AlphaFoldDB" id="A0AAD8SAE3"/>
<keyword evidence="5" id="KW-0346">Stress response</keyword>
<keyword evidence="2" id="KW-0479">Metal-binding</keyword>
<dbReference type="SMART" id="SM00154">
    <property type="entry name" value="ZnF_AN1"/>
    <property type="match status" value="1"/>
</dbReference>
<dbReference type="SMART" id="SM00259">
    <property type="entry name" value="ZnF_A20"/>
    <property type="match status" value="2"/>
</dbReference>
<dbReference type="InterPro" id="IPR035896">
    <property type="entry name" value="AN1-like_Znf"/>
</dbReference>
<comment type="function">
    <text evidence="1">May be involved in environmental stress response.</text>
</comment>
<evidence type="ECO:0000313" key="10">
    <source>
        <dbReference type="Proteomes" id="UP001231189"/>
    </source>
</evidence>
<dbReference type="Proteomes" id="UP001231189">
    <property type="component" value="Unassembled WGS sequence"/>
</dbReference>
<comment type="caution">
    <text evidence="9">The sequence shown here is derived from an EMBL/GenBank/DDBJ whole genome shotgun (WGS) entry which is preliminary data.</text>
</comment>